<dbReference type="SUPFAM" id="SSF54695">
    <property type="entry name" value="POZ domain"/>
    <property type="match status" value="1"/>
</dbReference>
<dbReference type="STRING" id="291195.A0A437AHZ3"/>
<dbReference type="InterPro" id="IPR039948">
    <property type="entry name" value="ELC1"/>
</dbReference>
<keyword evidence="7" id="KW-1185">Reference proteome</keyword>
<dbReference type="AlphaFoldDB" id="A0A437AHZ3"/>
<dbReference type="SMART" id="SM00512">
    <property type="entry name" value="Skp1"/>
    <property type="match status" value="1"/>
</dbReference>
<evidence type="ECO:0000256" key="3">
    <source>
        <dbReference type="ARBA" id="ARBA00021347"/>
    </source>
</evidence>
<proteinExistence type="inferred from homology"/>
<evidence type="ECO:0000313" key="7">
    <source>
        <dbReference type="Proteomes" id="UP000282876"/>
    </source>
</evidence>
<reference evidence="6 7" key="1">
    <citation type="submission" date="2018-10" db="EMBL/GenBank/DDBJ databases">
        <title>Draft genome sequence of the microsporidian Tubulinosema ratisbonensis.</title>
        <authorList>
            <person name="Polonais V."/>
            <person name="Peyretaillade E."/>
            <person name="Niehus S."/>
            <person name="Wawrzyniak I."/>
            <person name="Franchet A."/>
            <person name="Gaspin C."/>
            <person name="Reichstadt M."/>
            <person name="Belser C."/>
            <person name="Labadie K."/>
            <person name="Delbac F."/>
            <person name="Ferrandon D."/>
        </authorList>
    </citation>
    <scope>NUCLEOTIDE SEQUENCE [LARGE SCALE GENOMIC DNA]</scope>
    <source>
        <strain evidence="6 7">Franzen</strain>
    </source>
</reference>
<sequence>MHKKVKLISSDKKEFLVDEKVAQISKLCKVLLTSKKYSENETKSINLNVNSKLLGVAIEFMEHKFKFFNYEGPVPDFEILNGIESDLLLVSDYLQL</sequence>
<keyword evidence="4" id="KW-0539">Nucleus</keyword>
<evidence type="ECO:0000256" key="2">
    <source>
        <dbReference type="ARBA" id="ARBA00009993"/>
    </source>
</evidence>
<comment type="caution">
    <text evidence="6">The sequence shown here is derived from an EMBL/GenBank/DDBJ whole genome shotgun (WGS) entry which is preliminary data.</text>
</comment>
<dbReference type="OrthoDB" id="249087at2759"/>
<name>A0A437AHZ3_9MICR</name>
<dbReference type="GO" id="GO:0005634">
    <property type="term" value="C:nucleus"/>
    <property type="evidence" value="ECO:0007669"/>
    <property type="project" value="UniProtKB-SubCell"/>
</dbReference>
<protein>
    <recommendedName>
        <fullName evidence="3">Elongin-C</fullName>
    </recommendedName>
</protein>
<evidence type="ECO:0000313" key="6">
    <source>
        <dbReference type="EMBL" id="RVD90785.1"/>
    </source>
</evidence>
<comment type="similarity">
    <text evidence="2">Belongs to the SKP1 family.</text>
</comment>
<dbReference type="PANTHER" id="PTHR20648">
    <property type="entry name" value="ELONGIN-C"/>
    <property type="match status" value="1"/>
</dbReference>
<dbReference type="InterPro" id="IPR011333">
    <property type="entry name" value="SKP1/BTB/POZ_sf"/>
</dbReference>
<dbReference type="Gene3D" id="3.30.710.10">
    <property type="entry name" value="Potassium Channel Kv1.1, Chain A"/>
    <property type="match status" value="1"/>
</dbReference>
<evidence type="ECO:0000259" key="5">
    <source>
        <dbReference type="Pfam" id="PF03931"/>
    </source>
</evidence>
<dbReference type="Proteomes" id="UP000282876">
    <property type="component" value="Unassembled WGS sequence"/>
</dbReference>
<gene>
    <name evidence="6" type="ORF">TUBRATIS_27820</name>
</gene>
<dbReference type="Pfam" id="PF03931">
    <property type="entry name" value="Skp1_POZ"/>
    <property type="match status" value="1"/>
</dbReference>
<accession>A0A437AHZ3</accession>
<dbReference type="EMBL" id="RCSS01000776">
    <property type="protein sequence ID" value="RVD90785.1"/>
    <property type="molecule type" value="Genomic_DNA"/>
</dbReference>
<dbReference type="InterPro" id="IPR001232">
    <property type="entry name" value="SKP1-like"/>
</dbReference>
<evidence type="ECO:0000256" key="1">
    <source>
        <dbReference type="ARBA" id="ARBA00004123"/>
    </source>
</evidence>
<dbReference type="GO" id="GO:0006511">
    <property type="term" value="P:ubiquitin-dependent protein catabolic process"/>
    <property type="evidence" value="ECO:0007669"/>
    <property type="project" value="InterPro"/>
</dbReference>
<evidence type="ECO:0000256" key="4">
    <source>
        <dbReference type="ARBA" id="ARBA00023242"/>
    </source>
</evidence>
<feature type="domain" description="SKP1 component POZ" evidence="5">
    <location>
        <begin position="3"/>
        <end position="64"/>
    </location>
</feature>
<organism evidence="6 7">
    <name type="scientific">Tubulinosema ratisbonensis</name>
    <dbReference type="NCBI Taxonomy" id="291195"/>
    <lineage>
        <taxon>Eukaryota</taxon>
        <taxon>Fungi</taxon>
        <taxon>Fungi incertae sedis</taxon>
        <taxon>Microsporidia</taxon>
        <taxon>Tubulinosematoidea</taxon>
        <taxon>Tubulinosematidae</taxon>
        <taxon>Tubulinosema</taxon>
    </lineage>
</organism>
<comment type="subcellular location">
    <subcellularLocation>
        <location evidence="1">Nucleus</location>
    </subcellularLocation>
</comment>
<dbReference type="VEuPathDB" id="MicrosporidiaDB:TUBRATIS_27820"/>
<dbReference type="InterPro" id="IPR016073">
    <property type="entry name" value="Skp1_comp_POZ"/>
</dbReference>